<proteinExistence type="predicted"/>
<dbReference type="AlphaFoldDB" id="A0A1Y0C8C6"/>
<reference evidence="2 3" key="1">
    <citation type="submission" date="2017-04" db="EMBL/GenBank/DDBJ databases">
        <title>Whole Genome Sequence of 1,4-Dioxane Degrading Bacterium Mycobacterium dioxanotrophicus PH-06.</title>
        <authorList>
            <person name="He Y."/>
        </authorList>
    </citation>
    <scope>NUCLEOTIDE SEQUENCE [LARGE SCALE GENOMIC DNA]</scope>
    <source>
        <strain evidence="2 3">PH-06</strain>
    </source>
</reference>
<dbReference type="KEGG" id="mdx:BTO20_24445"/>
<dbReference type="RefSeq" id="WP_029367527.1">
    <property type="nucleotide sequence ID" value="NZ_CP020809.1"/>
</dbReference>
<dbReference type="OrthoDB" id="9787068at2"/>
<dbReference type="PANTHER" id="PTHR12110">
    <property type="entry name" value="HYDROXYPYRUVATE ISOMERASE"/>
    <property type="match status" value="1"/>
</dbReference>
<evidence type="ECO:0000259" key="1">
    <source>
        <dbReference type="Pfam" id="PF01261"/>
    </source>
</evidence>
<dbReference type="PANTHER" id="PTHR12110:SF52">
    <property type="entry name" value="XYLOSE ISOMERASE"/>
    <property type="match status" value="1"/>
</dbReference>
<organism evidence="2 3">
    <name type="scientific">Mycobacterium dioxanotrophicus</name>
    <dbReference type="NCBI Taxonomy" id="482462"/>
    <lineage>
        <taxon>Bacteria</taxon>
        <taxon>Bacillati</taxon>
        <taxon>Actinomycetota</taxon>
        <taxon>Actinomycetes</taxon>
        <taxon>Mycobacteriales</taxon>
        <taxon>Mycobacteriaceae</taxon>
        <taxon>Mycobacterium</taxon>
    </lineage>
</organism>
<dbReference type="Gene3D" id="3.20.20.150">
    <property type="entry name" value="Divalent-metal-dependent TIM barrel enzymes"/>
    <property type="match status" value="1"/>
</dbReference>
<feature type="domain" description="Xylose isomerase-like TIM barrel" evidence="1">
    <location>
        <begin position="25"/>
        <end position="271"/>
    </location>
</feature>
<name>A0A1Y0C8C6_9MYCO</name>
<evidence type="ECO:0000313" key="3">
    <source>
        <dbReference type="Proteomes" id="UP000195331"/>
    </source>
</evidence>
<accession>A0A1Y0C8C6</accession>
<evidence type="ECO:0000313" key="2">
    <source>
        <dbReference type="EMBL" id="ART71275.1"/>
    </source>
</evidence>
<dbReference type="Proteomes" id="UP000195331">
    <property type="component" value="Chromosome"/>
</dbReference>
<dbReference type="SUPFAM" id="SSF51658">
    <property type="entry name" value="Xylose isomerase-like"/>
    <property type="match status" value="1"/>
</dbReference>
<dbReference type="GO" id="GO:0016853">
    <property type="term" value="F:isomerase activity"/>
    <property type="evidence" value="ECO:0007669"/>
    <property type="project" value="UniProtKB-KW"/>
</dbReference>
<dbReference type="Pfam" id="PF01261">
    <property type="entry name" value="AP_endonuc_2"/>
    <property type="match status" value="1"/>
</dbReference>
<keyword evidence="3" id="KW-1185">Reference proteome</keyword>
<dbReference type="InterPro" id="IPR036237">
    <property type="entry name" value="Xyl_isomerase-like_sf"/>
</dbReference>
<protein>
    <submittedName>
        <fullName evidence="2">Xylose isomerase</fullName>
    </submittedName>
</protein>
<dbReference type="InterPro" id="IPR050312">
    <property type="entry name" value="IolE/XylAMocC-like"/>
</dbReference>
<dbReference type="EMBL" id="CP020809">
    <property type="protein sequence ID" value="ART71275.1"/>
    <property type="molecule type" value="Genomic_DNA"/>
</dbReference>
<gene>
    <name evidence="2" type="ORF">BTO20_24445</name>
</gene>
<keyword evidence="2" id="KW-0413">Isomerase</keyword>
<dbReference type="InterPro" id="IPR013022">
    <property type="entry name" value="Xyl_isomerase-like_TIM-brl"/>
</dbReference>
<sequence>MSAHPRLSLNQASIKYAPLQEALTATAESGITSIGLWREPVAEVGLPKATELVAASGLRVSSLCRGGFITASDRAARSAALDENRRAIDETAALAHAGAEGSAAVLVLVAGGLPDRDTDLRGARERAQDAIGHLVEHAHGAGVTLAVEPMHPMYAADRGVISTLGQALDIAEPFPAITVGVVVDAFHIWWDPEVFDQIARAGAQGRIASYQVNDWITPLPADSLLARGVMGHGHIDLPRLTQAVLAAGYTGDVEVEIFNQQLWDMPYQQAASLIAAQFDAIAMPTPNTAHCSPLTAVPTPANHGPTLATGTVITRTSK</sequence>